<dbReference type="InterPro" id="IPR036412">
    <property type="entry name" value="HAD-like_sf"/>
</dbReference>
<comment type="caution">
    <text evidence="4">The sequence shown here is derived from an EMBL/GenBank/DDBJ whole genome shotgun (WGS) entry which is preliminary data.</text>
</comment>
<dbReference type="SUPFAM" id="SSF56784">
    <property type="entry name" value="HAD-like"/>
    <property type="match status" value="1"/>
</dbReference>
<keyword evidence="2" id="KW-0378">Hydrolase</keyword>
<sequence>MSDRNTGSKSVSSAICESIASADGVTLPAAESDPALLREGIRRYVLSLMDADRKVTALKHLQGLIWTRGYLDGRIIGHVYEDVPAALEQWNRQNISVWIYSSGSIAAQKLLFGHTEHGSLLKHFSGHFDTTTGPKTEVESYRKIAAAIGSSPEQILFVTDILKEAVAAREAGMRVNLAIRPGNAELSEADRQQYTTITDFSQISV</sequence>
<dbReference type="GO" id="GO:0000287">
    <property type="term" value="F:magnesium ion binding"/>
    <property type="evidence" value="ECO:0007669"/>
    <property type="project" value="InterPro"/>
</dbReference>
<evidence type="ECO:0000256" key="1">
    <source>
        <dbReference type="ARBA" id="ARBA00022605"/>
    </source>
</evidence>
<keyword evidence="1" id="KW-0028">Amino-acid biosynthesis</keyword>
<dbReference type="PANTHER" id="PTHR20371:SF1">
    <property type="entry name" value="ENOLASE-PHOSPHATASE E1"/>
    <property type="match status" value="1"/>
</dbReference>
<keyword evidence="5" id="KW-1185">Reference proteome</keyword>
<dbReference type="Gene3D" id="1.10.720.60">
    <property type="match status" value="1"/>
</dbReference>
<dbReference type="AlphaFoldDB" id="A0A6A4X0L0"/>
<proteinExistence type="predicted"/>
<keyword evidence="3" id="KW-0486">Methionine biosynthesis</keyword>
<accession>A0A6A4X0L0</accession>
<dbReference type="InterPro" id="IPR023214">
    <property type="entry name" value="HAD_sf"/>
</dbReference>
<dbReference type="NCBIfam" id="TIGR01691">
    <property type="entry name" value="enolase-ppase"/>
    <property type="match status" value="1"/>
</dbReference>
<dbReference type="OrthoDB" id="272500at2759"/>
<dbReference type="PANTHER" id="PTHR20371">
    <property type="entry name" value="ENOLASE-PHOSPHATASE E1"/>
    <property type="match status" value="1"/>
</dbReference>
<dbReference type="Gene3D" id="3.40.50.1000">
    <property type="entry name" value="HAD superfamily/HAD-like"/>
    <property type="match status" value="1"/>
</dbReference>
<evidence type="ECO:0000313" key="5">
    <source>
        <dbReference type="Proteomes" id="UP000440578"/>
    </source>
</evidence>
<evidence type="ECO:0000256" key="2">
    <source>
        <dbReference type="ARBA" id="ARBA00022801"/>
    </source>
</evidence>
<organism evidence="4 5">
    <name type="scientific">Amphibalanus amphitrite</name>
    <name type="common">Striped barnacle</name>
    <name type="synonym">Balanus amphitrite</name>
    <dbReference type="NCBI Taxonomy" id="1232801"/>
    <lineage>
        <taxon>Eukaryota</taxon>
        <taxon>Metazoa</taxon>
        <taxon>Ecdysozoa</taxon>
        <taxon>Arthropoda</taxon>
        <taxon>Crustacea</taxon>
        <taxon>Multicrustacea</taxon>
        <taxon>Cirripedia</taxon>
        <taxon>Thoracica</taxon>
        <taxon>Thoracicalcarea</taxon>
        <taxon>Balanomorpha</taxon>
        <taxon>Balanoidea</taxon>
        <taxon>Balanidae</taxon>
        <taxon>Amphibalaninae</taxon>
        <taxon>Amphibalanus</taxon>
    </lineage>
</organism>
<dbReference type="Proteomes" id="UP000440578">
    <property type="component" value="Unassembled WGS sequence"/>
</dbReference>
<gene>
    <name evidence="4" type="ORF">FJT64_019366</name>
</gene>
<dbReference type="GO" id="GO:0043874">
    <property type="term" value="F:acireductone synthase activity"/>
    <property type="evidence" value="ECO:0007669"/>
    <property type="project" value="InterPro"/>
</dbReference>
<reference evidence="4 5" key="1">
    <citation type="submission" date="2019-07" db="EMBL/GenBank/DDBJ databases">
        <title>Draft genome assembly of a fouling barnacle, Amphibalanus amphitrite (Darwin, 1854): The first reference genome for Thecostraca.</title>
        <authorList>
            <person name="Kim W."/>
        </authorList>
    </citation>
    <scope>NUCLEOTIDE SEQUENCE [LARGE SCALE GENOMIC DNA]</scope>
    <source>
        <strain evidence="4">SNU_AA5</strain>
        <tissue evidence="4">Soma without cirri and trophi</tissue>
    </source>
</reference>
<evidence type="ECO:0000313" key="4">
    <source>
        <dbReference type="EMBL" id="KAF0309560.1"/>
    </source>
</evidence>
<name>A0A6A4X0L0_AMPAM</name>
<dbReference type="EMBL" id="VIIS01000390">
    <property type="protein sequence ID" value="KAF0309560.1"/>
    <property type="molecule type" value="Genomic_DNA"/>
</dbReference>
<dbReference type="InterPro" id="IPR023943">
    <property type="entry name" value="Enolase-ppase_E1"/>
</dbReference>
<protein>
    <submittedName>
        <fullName evidence="4">Enolase-phosphatase E1</fullName>
    </submittedName>
</protein>
<dbReference type="Pfam" id="PF00702">
    <property type="entry name" value="Hydrolase"/>
    <property type="match status" value="1"/>
</dbReference>
<evidence type="ECO:0000256" key="3">
    <source>
        <dbReference type="ARBA" id="ARBA00023167"/>
    </source>
</evidence>
<dbReference type="GO" id="GO:0019509">
    <property type="term" value="P:L-methionine salvage from methylthioadenosine"/>
    <property type="evidence" value="ECO:0007669"/>
    <property type="project" value="InterPro"/>
</dbReference>
<dbReference type="FunFam" id="3.40.50.1000:FF:000079">
    <property type="entry name" value="Enolase-phosphatase E1"/>
    <property type="match status" value="1"/>
</dbReference>